<dbReference type="EMBL" id="JAKZGP010000018">
    <property type="protein sequence ID" value="MCH7409473.1"/>
    <property type="molecule type" value="Genomic_DNA"/>
</dbReference>
<gene>
    <name evidence="2" type="ORF">MM239_08710</name>
</gene>
<accession>A0ABS9UZ94</accession>
<dbReference type="RefSeq" id="WP_241347819.1">
    <property type="nucleotide sequence ID" value="NZ_JAKZGP010000018.1"/>
</dbReference>
<organism evidence="2 3">
    <name type="scientific">Belliella filtrata</name>
    <dbReference type="NCBI Taxonomy" id="2923435"/>
    <lineage>
        <taxon>Bacteria</taxon>
        <taxon>Pseudomonadati</taxon>
        <taxon>Bacteroidota</taxon>
        <taxon>Cytophagia</taxon>
        <taxon>Cytophagales</taxon>
        <taxon>Cyclobacteriaceae</taxon>
        <taxon>Belliella</taxon>
    </lineage>
</organism>
<feature type="chain" id="PRO_5046899684" evidence="1">
    <location>
        <begin position="22"/>
        <end position="167"/>
    </location>
</feature>
<comment type="caution">
    <text evidence="2">The sequence shown here is derived from an EMBL/GenBank/DDBJ whole genome shotgun (WGS) entry which is preliminary data.</text>
</comment>
<keyword evidence="1" id="KW-0732">Signal</keyword>
<evidence type="ECO:0000313" key="3">
    <source>
        <dbReference type="Proteomes" id="UP001165489"/>
    </source>
</evidence>
<proteinExistence type="predicted"/>
<protein>
    <submittedName>
        <fullName evidence="2">Uncharacterized protein</fullName>
    </submittedName>
</protein>
<reference evidence="2" key="1">
    <citation type="submission" date="2022-03" db="EMBL/GenBank/DDBJ databases">
        <title>De novo assembled genomes of Belliella spp. (Cyclobacteriaceae) strains.</title>
        <authorList>
            <person name="Szabo A."/>
            <person name="Korponai K."/>
            <person name="Felfoldi T."/>
        </authorList>
    </citation>
    <scope>NUCLEOTIDE SEQUENCE</scope>
    <source>
        <strain evidence="2">DSM 111904</strain>
    </source>
</reference>
<feature type="signal peptide" evidence="1">
    <location>
        <begin position="1"/>
        <end position="21"/>
    </location>
</feature>
<sequence>MKKPTLLLLAIMLCFGLATQAQTVKGGITIGKSSELKIETKSDNIIDLFVEFRKDKYPILFSFQGDNIKSKNDREIIFFDFVTEVYFNGKLIGKASRNPMPYIPGDMIIGTEGFDFISLLSFNEMTKASIKDAPGKLPKGSYQVKLIAKPLDYKGQIKPGIFSFNVQ</sequence>
<name>A0ABS9UZ94_9BACT</name>
<keyword evidence="3" id="KW-1185">Reference proteome</keyword>
<dbReference type="Proteomes" id="UP001165489">
    <property type="component" value="Unassembled WGS sequence"/>
</dbReference>
<evidence type="ECO:0000256" key="1">
    <source>
        <dbReference type="SAM" id="SignalP"/>
    </source>
</evidence>
<evidence type="ECO:0000313" key="2">
    <source>
        <dbReference type="EMBL" id="MCH7409473.1"/>
    </source>
</evidence>